<dbReference type="AlphaFoldDB" id="W2T9J2"/>
<name>W2T9J2_NECAM</name>
<dbReference type="Proteomes" id="UP000053676">
    <property type="component" value="Unassembled WGS sequence"/>
</dbReference>
<dbReference type="SUPFAM" id="SSF56219">
    <property type="entry name" value="DNase I-like"/>
    <property type="match status" value="1"/>
</dbReference>
<reference evidence="2" key="1">
    <citation type="journal article" date="2014" name="Nat. Genet.">
        <title>Genome of the human hookworm Necator americanus.</title>
        <authorList>
            <person name="Tang Y.T."/>
            <person name="Gao X."/>
            <person name="Rosa B.A."/>
            <person name="Abubucker S."/>
            <person name="Hallsworth-Pepin K."/>
            <person name="Martin J."/>
            <person name="Tyagi R."/>
            <person name="Heizer E."/>
            <person name="Zhang X."/>
            <person name="Bhonagiri-Palsikar V."/>
            <person name="Minx P."/>
            <person name="Warren W.C."/>
            <person name="Wang Q."/>
            <person name="Zhan B."/>
            <person name="Hotez P.J."/>
            <person name="Sternberg P.W."/>
            <person name="Dougall A."/>
            <person name="Gaze S.T."/>
            <person name="Mulvenna J."/>
            <person name="Sotillo J."/>
            <person name="Ranganathan S."/>
            <person name="Rabelo E.M."/>
            <person name="Wilson R.K."/>
            <person name="Felgner P.L."/>
            <person name="Bethony J."/>
            <person name="Hawdon J.M."/>
            <person name="Gasser R.B."/>
            <person name="Loukas A."/>
            <person name="Mitreva M."/>
        </authorList>
    </citation>
    <scope>NUCLEOTIDE SEQUENCE [LARGE SCALE GENOMIC DNA]</scope>
</reference>
<dbReference type="GeneID" id="25343118"/>
<dbReference type="Gene3D" id="3.60.10.10">
    <property type="entry name" value="Endonuclease/exonuclease/phosphatase"/>
    <property type="match status" value="1"/>
</dbReference>
<organism evidence="1 2">
    <name type="scientific">Necator americanus</name>
    <name type="common">Human hookworm</name>
    <dbReference type="NCBI Taxonomy" id="51031"/>
    <lineage>
        <taxon>Eukaryota</taxon>
        <taxon>Metazoa</taxon>
        <taxon>Ecdysozoa</taxon>
        <taxon>Nematoda</taxon>
        <taxon>Chromadorea</taxon>
        <taxon>Rhabditida</taxon>
        <taxon>Rhabditina</taxon>
        <taxon>Rhabditomorpha</taxon>
        <taxon>Strongyloidea</taxon>
        <taxon>Ancylostomatidae</taxon>
        <taxon>Bunostominae</taxon>
        <taxon>Necator</taxon>
    </lineage>
</organism>
<dbReference type="CTD" id="25343118"/>
<accession>W2T9J2</accession>
<evidence type="ECO:0000313" key="2">
    <source>
        <dbReference type="Proteomes" id="UP000053676"/>
    </source>
</evidence>
<dbReference type="EMBL" id="KI660157">
    <property type="protein sequence ID" value="ETN77662.1"/>
    <property type="molecule type" value="Genomic_DNA"/>
</dbReference>
<protein>
    <recommendedName>
        <fullName evidence="3">Endonuclease/exonuclease/phosphatase domain-containing protein</fullName>
    </recommendedName>
</protein>
<dbReference type="KEGG" id="nai:NECAME_03080"/>
<dbReference type="OrthoDB" id="5864900at2759"/>
<gene>
    <name evidence="1" type="ORF">NECAME_03080</name>
</gene>
<proteinExistence type="predicted"/>
<dbReference type="InterPro" id="IPR036691">
    <property type="entry name" value="Endo/exonu/phosph_ase_sf"/>
</dbReference>
<evidence type="ECO:0008006" key="3">
    <source>
        <dbReference type="Google" id="ProtNLM"/>
    </source>
</evidence>
<evidence type="ECO:0000313" key="1">
    <source>
        <dbReference type="EMBL" id="ETN77662.1"/>
    </source>
</evidence>
<sequence>MVKNIDPFKQITTRIGCLRMTECGSIQALYRTILVAYTPISSYEEVEAFFVNLKRSYRENHTYCKVVIGDFNAKVGPKRTSGKLHTGTHGLQWNEQGERLPELIMITKSTHGNSQFQKFASLRWTWESSDGGYHNETDHIIISKRFCLTDVAVVPKFYTGSDHGLL</sequence>
<keyword evidence="2" id="KW-1185">Reference proteome</keyword>